<evidence type="ECO:0008006" key="4">
    <source>
        <dbReference type="Google" id="ProtNLM"/>
    </source>
</evidence>
<protein>
    <recommendedName>
        <fullName evidence="4">Tetratricopeptide repeat protein</fullName>
    </recommendedName>
</protein>
<keyword evidence="3" id="KW-1185">Reference proteome</keyword>
<dbReference type="PROSITE" id="PS50005">
    <property type="entry name" value="TPR"/>
    <property type="match status" value="1"/>
</dbReference>
<evidence type="ECO:0000313" key="3">
    <source>
        <dbReference type="Proteomes" id="UP000266441"/>
    </source>
</evidence>
<accession>A0A399CWN2</accession>
<feature type="repeat" description="TPR" evidence="1">
    <location>
        <begin position="152"/>
        <end position="185"/>
    </location>
</feature>
<dbReference type="EMBL" id="QWET01000015">
    <property type="protein sequence ID" value="RIH63869.1"/>
    <property type="molecule type" value="Genomic_DNA"/>
</dbReference>
<name>A0A399CWN2_9BACT</name>
<dbReference type="Proteomes" id="UP000266441">
    <property type="component" value="Unassembled WGS sequence"/>
</dbReference>
<dbReference type="OrthoDB" id="594666at2"/>
<dbReference type="AlphaFoldDB" id="A0A399CWN2"/>
<dbReference type="InterPro" id="IPR011990">
    <property type="entry name" value="TPR-like_helical_dom_sf"/>
</dbReference>
<dbReference type="InterPro" id="IPR019734">
    <property type="entry name" value="TPR_rpt"/>
</dbReference>
<dbReference type="Gene3D" id="1.25.40.10">
    <property type="entry name" value="Tetratricopeptide repeat domain"/>
    <property type="match status" value="1"/>
</dbReference>
<comment type="caution">
    <text evidence="2">The sequence shown here is derived from an EMBL/GenBank/DDBJ whole genome shotgun (WGS) entry which is preliminary data.</text>
</comment>
<organism evidence="2 3">
    <name type="scientific">Mariniphaga sediminis</name>
    <dbReference type="NCBI Taxonomy" id="1628158"/>
    <lineage>
        <taxon>Bacteria</taxon>
        <taxon>Pseudomonadati</taxon>
        <taxon>Bacteroidota</taxon>
        <taxon>Bacteroidia</taxon>
        <taxon>Marinilabiliales</taxon>
        <taxon>Prolixibacteraceae</taxon>
        <taxon>Mariniphaga</taxon>
    </lineage>
</organism>
<dbReference type="RefSeq" id="WP_119351126.1">
    <property type="nucleotide sequence ID" value="NZ_QWET01000015.1"/>
</dbReference>
<reference evidence="2 3" key="1">
    <citation type="journal article" date="2015" name="Int. J. Syst. Evol. Microbiol.">
        <title>Mariniphaga sediminis sp. nov., isolated from coastal sediment.</title>
        <authorList>
            <person name="Wang F.Q."/>
            <person name="Shen Q.Y."/>
            <person name="Chen G.J."/>
            <person name="Du Z.J."/>
        </authorList>
    </citation>
    <scope>NUCLEOTIDE SEQUENCE [LARGE SCALE GENOMIC DNA]</scope>
    <source>
        <strain evidence="2 3">SY21</strain>
    </source>
</reference>
<proteinExistence type="predicted"/>
<evidence type="ECO:0000256" key="1">
    <source>
        <dbReference type="PROSITE-ProRule" id="PRU00339"/>
    </source>
</evidence>
<sequence length="202" mass="23367">MQKETFYKIIKTHTLLNEETLPELRQLTTAHPYFQAAWILYLKNLKKAGSPEFDATLKKVAPMVPDRKQLYRVLFSETKKASSGKNYLGQKEIQPPDYILGNTDDQSSGNNLIDKFLSAKPGSLKIEKPHHEGHLEKKENEMIEKSVAENDELITETLAMIYLEQKKYDKALEAFKKLSLKYPEKSIYFASRIEETKKLKNI</sequence>
<gene>
    <name evidence="2" type="ORF">D1164_17155</name>
</gene>
<evidence type="ECO:0000313" key="2">
    <source>
        <dbReference type="EMBL" id="RIH63869.1"/>
    </source>
</evidence>
<keyword evidence="1" id="KW-0802">TPR repeat</keyword>